<feature type="transmembrane region" description="Helical" evidence="2">
    <location>
        <begin position="355"/>
        <end position="377"/>
    </location>
</feature>
<dbReference type="InterPro" id="IPR027417">
    <property type="entry name" value="P-loop_NTPase"/>
</dbReference>
<keyword evidence="5" id="KW-1185">Reference proteome</keyword>
<dbReference type="PANTHER" id="PTHR10903">
    <property type="entry name" value="GTPASE, IMAP FAMILY MEMBER-RELATED"/>
    <property type="match status" value="1"/>
</dbReference>
<comment type="caution">
    <text evidence="4">The sequence shown here is derived from an EMBL/GenBank/DDBJ whole genome shotgun (WGS) entry which is preliminary data.</text>
</comment>
<dbReference type="EMBL" id="JAUTXT010000054">
    <property type="protein sequence ID" value="KAK3670594.1"/>
    <property type="molecule type" value="Genomic_DNA"/>
</dbReference>
<gene>
    <name evidence="4" type="ORF">LTR78_009562</name>
</gene>
<feature type="coiled-coil region" evidence="1">
    <location>
        <begin position="228"/>
        <end position="274"/>
    </location>
</feature>
<dbReference type="Gene3D" id="3.40.50.300">
    <property type="entry name" value="P-loop containing nucleotide triphosphate hydrolases"/>
    <property type="match status" value="1"/>
</dbReference>
<dbReference type="GO" id="GO:0005525">
    <property type="term" value="F:GTP binding"/>
    <property type="evidence" value="ECO:0007669"/>
    <property type="project" value="InterPro"/>
</dbReference>
<organism evidence="4 5">
    <name type="scientific">Recurvomyces mirabilis</name>
    <dbReference type="NCBI Taxonomy" id="574656"/>
    <lineage>
        <taxon>Eukaryota</taxon>
        <taxon>Fungi</taxon>
        <taxon>Dikarya</taxon>
        <taxon>Ascomycota</taxon>
        <taxon>Pezizomycotina</taxon>
        <taxon>Dothideomycetes</taxon>
        <taxon>Dothideomycetidae</taxon>
        <taxon>Mycosphaerellales</taxon>
        <taxon>Teratosphaeriaceae</taxon>
        <taxon>Recurvomyces</taxon>
    </lineage>
</organism>
<dbReference type="Proteomes" id="UP001274830">
    <property type="component" value="Unassembled WGS sequence"/>
</dbReference>
<keyword evidence="2" id="KW-1133">Transmembrane helix</keyword>
<dbReference type="SUPFAM" id="SSF52540">
    <property type="entry name" value="P-loop containing nucleoside triphosphate hydrolases"/>
    <property type="match status" value="1"/>
</dbReference>
<name>A0AAE0TPE4_9PEZI</name>
<evidence type="ECO:0000256" key="2">
    <source>
        <dbReference type="SAM" id="Phobius"/>
    </source>
</evidence>
<evidence type="ECO:0000313" key="5">
    <source>
        <dbReference type="Proteomes" id="UP001274830"/>
    </source>
</evidence>
<sequence>MGKPSVRIAVMGVTGAGKSTFIQTASDLDVGIGHELQSFTAEVEPFEFDYAGLHITLIDTPGFNDTTRSETEVLRSIADWLDFSYRNPPHLKLTGIIYLQSIMDPRMYGSSLRNLKMFKELVGPEPLQNVVLATTRWGQLSKSGEVDMGESREKQLCDDETYWKPMISRGSRVARFEDTRDSALNLILSLIEAQPKVLQIQSELVDQKKDLIDTSAGTAVNEEVKRLESKYKEELQQIQFDLDKALEQNEADVQEALEHAKADFERKLDRVHAEQDLLRYESRNQSRKMRDEYEQLQLAYQQKLGAQKLDFDETVRILQANESKLRKEQRDAMNKQIEEMKKQKKGSPGRTGMKLVAGLLPVVGSVVLGLLGIPVGLGGLMGGGGGF</sequence>
<dbReference type="AlphaFoldDB" id="A0AAE0TPE4"/>
<evidence type="ECO:0000313" key="4">
    <source>
        <dbReference type="EMBL" id="KAK3670594.1"/>
    </source>
</evidence>
<dbReference type="Pfam" id="PF01926">
    <property type="entry name" value="MMR_HSR1"/>
    <property type="match status" value="1"/>
</dbReference>
<proteinExistence type="predicted"/>
<keyword evidence="2" id="KW-0812">Transmembrane</keyword>
<evidence type="ECO:0000259" key="3">
    <source>
        <dbReference type="Pfam" id="PF01926"/>
    </source>
</evidence>
<keyword evidence="1" id="KW-0175">Coiled coil</keyword>
<keyword evidence="2" id="KW-0472">Membrane</keyword>
<accession>A0AAE0TPE4</accession>
<dbReference type="InterPro" id="IPR006073">
    <property type="entry name" value="GTP-bd"/>
</dbReference>
<reference evidence="4" key="1">
    <citation type="submission" date="2023-07" db="EMBL/GenBank/DDBJ databases">
        <title>Black Yeasts Isolated from many extreme environments.</title>
        <authorList>
            <person name="Coleine C."/>
            <person name="Stajich J.E."/>
            <person name="Selbmann L."/>
        </authorList>
    </citation>
    <scope>NUCLEOTIDE SEQUENCE</scope>
    <source>
        <strain evidence="4">CCFEE 5485</strain>
    </source>
</reference>
<dbReference type="PANTHER" id="PTHR10903:SF184">
    <property type="entry name" value="GTP-BINDING PROTEIN A"/>
    <property type="match status" value="1"/>
</dbReference>
<feature type="domain" description="G" evidence="3">
    <location>
        <begin position="7"/>
        <end position="70"/>
    </location>
</feature>
<dbReference type="InterPro" id="IPR045058">
    <property type="entry name" value="GIMA/IAN/Toc"/>
</dbReference>
<protein>
    <recommendedName>
        <fullName evidence="3">G domain-containing protein</fullName>
    </recommendedName>
</protein>
<evidence type="ECO:0000256" key="1">
    <source>
        <dbReference type="SAM" id="Coils"/>
    </source>
</evidence>